<dbReference type="RefSeq" id="WP_331211377.1">
    <property type="nucleotide sequence ID" value="NZ_JAZGQL010000033.1"/>
</dbReference>
<dbReference type="PANTHER" id="PTHR46649:SF4">
    <property type="entry name" value="HALOACID DEHALOGENASE-LIKE HYDROLASE (HAD) SUPERFAMILY PROTEIN"/>
    <property type="match status" value="1"/>
</dbReference>
<evidence type="ECO:0000313" key="3">
    <source>
        <dbReference type="Proteomes" id="UP001339911"/>
    </source>
</evidence>
<comment type="caution">
    <text evidence="2">The sequence shown here is derived from an EMBL/GenBank/DDBJ whole genome shotgun (WGS) entry which is preliminary data.</text>
</comment>
<dbReference type="SFLD" id="SFLDG01129">
    <property type="entry name" value="C1.5:_HAD__Beta-PGM__Phosphata"/>
    <property type="match status" value="1"/>
</dbReference>
<keyword evidence="2" id="KW-0378">Hydrolase</keyword>
<dbReference type="PRINTS" id="PR00413">
    <property type="entry name" value="HADHALOGNASE"/>
</dbReference>
<dbReference type="PANTHER" id="PTHR46649">
    <property type="match status" value="1"/>
</dbReference>
<dbReference type="GO" id="GO:0016787">
    <property type="term" value="F:hydrolase activity"/>
    <property type="evidence" value="ECO:0007669"/>
    <property type="project" value="UniProtKB-KW"/>
</dbReference>
<feature type="compositionally biased region" description="Acidic residues" evidence="1">
    <location>
        <begin position="32"/>
        <end position="49"/>
    </location>
</feature>
<dbReference type="Gene3D" id="3.40.50.1000">
    <property type="entry name" value="HAD superfamily/HAD-like"/>
    <property type="match status" value="1"/>
</dbReference>
<dbReference type="InterPro" id="IPR036412">
    <property type="entry name" value="HAD-like_sf"/>
</dbReference>
<dbReference type="SUPFAM" id="SSF56784">
    <property type="entry name" value="HAD-like"/>
    <property type="match status" value="1"/>
</dbReference>
<gene>
    <name evidence="2" type="ORF">V1634_31680</name>
</gene>
<dbReference type="Proteomes" id="UP001339911">
    <property type="component" value="Unassembled WGS sequence"/>
</dbReference>
<protein>
    <submittedName>
        <fullName evidence="2">HAD-IA family hydrolase</fullName>
    </submittedName>
</protein>
<proteinExistence type="predicted"/>
<dbReference type="InterPro" id="IPR023214">
    <property type="entry name" value="HAD_sf"/>
</dbReference>
<organism evidence="2 3">
    <name type="scientific">Plantactinospora veratri</name>
    <dbReference type="NCBI Taxonomy" id="1436122"/>
    <lineage>
        <taxon>Bacteria</taxon>
        <taxon>Bacillati</taxon>
        <taxon>Actinomycetota</taxon>
        <taxon>Actinomycetes</taxon>
        <taxon>Micromonosporales</taxon>
        <taxon>Micromonosporaceae</taxon>
        <taxon>Plantactinospora</taxon>
    </lineage>
</organism>
<feature type="compositionally biased region" description="Low complexity" evidence="1">
    <location>
        <begin position="304"/>
        <end position="314"/>
    </location>
</feature>
<dbReference type="InterPro" id="IPR006439">
    <property type="entry name" value="HAD-SF_hydro_IA"/>
</dbReference>
<keyword evidence="3" id="KW-1185">Reference proteome</keyword>
<dbReference type="Pfam" id="PF00702">
    <property type="entry name" value="Hydrolase"/>
    <property type="match status" value="1"/>
</dbReference>
<dbReference type="SFLD" id="SFLDS00003">
    <property type="entry name" value="Haloacid_Dehalogenase"/>
    <property type="match status" value="1"/>
</dbReference>
<reference evidence="2 3" key="1">
    <citation type="submission" date="2024-01" db="EMBL/GenBank/DDBJ databases">
        <title>Genome insights into Plantactinospora veratri sp. nov.</title>
        <authorList>
            <person name="Wang L."/>
        </authorList>
    </citation>
    <scope>NUCLEOTIDE SEQUENCE [LARGE SCALE GENOMIC DNA]</scope>
    <source>
        <strain evidence="2 3">NEAU-FHS4</strain>
    </source>
</reference>
<evidence type="ECO:0000256" key="1">
    <source>
        <dbReference type="SAM" id="MobiDB-lite"/>
    </source>
</evidence>
<dbReference type="EMBL" id="JAZGQL010000033">
    <property type="protein sequence ID" value="MEE6311396.1"/>
    <property type="molecule type" value="Genomic_DNA"/>
</dbReference>
<name>A0ABU7SN59_9ACTN</name>
<sequence length="321" mass="33956">MPTHRFPSPPGHSHAPDDQPAHPVDSNRPPQDEPEPPYDEPEPPYDEPEPPARSTEQSPPVPGWSGRGGRPSPAYRAVIFDFFGTLTCGSPRGQQHRVVAALLGCAVEALFEVLDRSFYLRATGALGDATDTMRWICEQAGARPSTADLRAAVEARVEAVRADTRLRPEAVTVLRAVRRRGARTALISDCTHELPALWPQLPVAPLLDARVFSVQVGRCKPDPAIYLTACQRLGVAPGDCLYVGDGGSQELTGAARAGMTPVRLAAADLDGHLVFNPDRGWSGLALTSLAEVPGLLDVPRSRAGSTPAGSVPVPGGAGCGV</sequence>
<accession>A0ABU7SN59</accession>
<evidence type="ECO:0000313" key="2">
    <source>
        <dbReference type="EMBL" id="MEE6311396.1"/>
    </source>
</evidence>
<feature type="region of interest" description="Disordered" evidence="1">
    <location>
        <begin position="302"/>
        <end position="321"/>
    </location>
</feature>
<feature type="region of interest" description="Disordered" evidence="1">
    <location>
        <begin position="1"/>
        <end position="69"/>
    </location>
</feature>
<dbReference type="NCBIfam" id="TIGR01509">
    <property type="entry name" value="HAD-SF-IA-v3"/>
    <property type="match status" value="1"/>
</dbReference>